<dbReference type="InterPro" id="IPR017853">
    <property type="entry name" value="GH"/>
</dbReference>
<comment type="similarity">
    <text evidence="1">Belongs to the glycosyl hydrolase 1 family.</text>
</comment>
<dbReference type="AlphaFoldDB" id="A0A1Z5TNG7"/>
<dbReference type="SUPFAM" id="SSF51445">
    <property type="entry name" value="(Trans)glycosidases"/>
    <property type="match status" value="1"/>
</dbReference>
<evidence type="ECO:0000313" key="2">
    <source>
        <dbReference type="EMBL" id="OTA37564.1"/>
    </source>
</evidence>
<evidence type="ECO:0000313" key="3">
    <source>
        <dbReference type="Proteomes" id="UP000194280"/>
    </source>
</evidence>
<dbReference type="InParanoid" id="A0A1Z5TNG7"/>
<evidence type="ECO:0000256" key="1">
    <source>
        <dbReference type="RuleBase" id="RU003690"/>
    </source>
</evidence>
<comment type="caution">
    <text evidence="2">The sequence shown here is derived from an EMBL/GenBank/DDBJ whole genome shotgun (WGS) entry which is preliminary data.</text>
</comment>
<dbReference type="GO" id="GO:0008422">
    <property type="term" value="F:beta-glucosidase activity"/>
    <property type="evidence" value="ECO:0007669"/>
    <property type="project" value="TreeGrafter"/>
</dbReference>
<protein>
    <submittedName>
        <fullName evidence="2">Uncharacterized protein</fullName>
    </submittedName>
</protein>
<keyword evidence="3" id="KW-1185">Reference proteome</keyword>
<dbReference type="PANTHER" id="PTHR10353">
    <property type="entry name" value="GLYCOSYL HYDROLASE"/>
    <property type="match status" value="1"/>
</dbReference>
<proteinExistence type="inferred from homology"/>
<accession>A0A1Z5TNG7</accession>
<sequence length="646" mass="73026">MAWRRLCFLRTNAFVPHPIIAVLKVTMLGQLVFMASLAAAQQVYVETNGSTPRPNCPSCTGGHPQYTFHPFEYSLTSTYRYATPRPSPTTTTTFAAPPEQLTSKLSSLSYTTWGKWDPSSNATATDTADPYGRAAWTSLWEMANPPNFTEVTKSAVFSTTVEPTPVPSESLILPPRDYFGPDDCYDWPEDFDWGVASSASQIEGAVAEEGKSPSLMDILIQDDRPKDYVTNEHYYNYKQDINRVAAMGTKSFSFSIAWTRILPFALPGTPVNQKAIDHYNDVINYIIEKGMRPEVTLLHFDTPLQFYGFNVTAALSGAEIGYNNGGYQNESFPGAFVNYAKIVMSHYADRVPVWYTYNEPLLYSDNGKSIDHVIKSHAEVYHFYKEELKGTGKIALKFNNNFGVPRDPKSEADVYAADHFNTFQLGPFCNPIYLGIDYPESYKMTIDDYVPLSKEDLEYIGGTADFLGIDPYTATVITPPVQDSQGSIMECASNYSSPYRPYCVNQTTTNIFGWNIGYRSESYVYITPTYLRLYLNYLYNTWKAPVALTEFGFPVFGEADKQDLSDELFDTPRSIYYLSFLSETLKAIWEDGVEVVGAYAWSFADNWEFGDYDQHFGIQTVNRTTQERAFKKSFFDFVDFFKARGA</sequence>
<dbReference type="OrthoDB" id="65569at2759"/>
<dbReference type="STRING" id="1157616.A0A1Z5TNG7"/>
<dbReference type="PANTHER" id="PTHR10353:SF53">
    <property type="entry name" value="BETA-1,4-GLUCOSIDASE (EUROFUNG)"/>
    <property type="match status" value="1"/>
</dbReference>
<name>A0A1Z5TNG7_HORWE</name>
<dbReference type="InterPro" id="IPR001360">
    <property type="entry name" value="Glyco_hydro_1"/>
</dbReference>
<dbReference type="VEuPathDB" id="FungiDB:BTJ68_02795"/>
<dbReference type="EMBL" id="MUNK01000019">
    <property type="protein sequence ID" value="OTA37564.1"/>
    <property type="molecule type" value="Genomic_DNA"/>
</dbReference>
<dbReference type="Pfam" id="PF00232">
    <property type="entry name" value="Glyco_hydro_1"/>
    <property type="match status" value="2"/>
</dbReference>
<gene>
    <name evidence="2" type="ORF">BTJ68_02795</name>
</gene>
<organism evidence="2 3">
    <name type="scientific">Hortaea werneckii EXF-2000</name>
    <dbReference type="NCBI Taxonomy" id="1157616"/>
    <lineage>
        <taxon>Eukaryota</taxon>
        <taxon>Fungi</taxon>
        <taxon>Dikarya</taxon>
        <taxon>Ascomycota</taxon>
        <taxon>Pezizomycotina</taxon>
        <taxon>Dothideomycetes</taxon>
        <taxon>Dothideomycetidae</taxon>
        <taxon>Mycosphaerellales</taxon>
        <taxon>Teratosphaeriaceae</taxon>
        <taxon>Hortaea</taxon>
    </lineage>
</organism>
<dbReference type="Gene3D" id="3.20.20.80">
    <property type="entry name" value="Glycosidases"/>
    <property type="match status" value="1"/>
</dbReference>
<reference evidence="2 3" key="1">
    <citation type="submission" date="2017-01" db="EMBL/GenBank/DDBJ databases">
        <title>The recent genome duplication of the halophilic yeast Hortaea werneckii: insights from long-read sequencing.</title>
        <authorList>
            <person name="Sinha S."/>
            <person name="Flibotte S."/>
            <person name="Neira M."/>
            <person name="Lenassi M."/>
            <person name="Gostincar C."/>
            <person name="Stajich J.E."/>
            <person name="Nislow C.E."/>
        </authorList>
    </citation>
    <scope>NUCLEOTIDE SEQUENCE [LARGE SCALE GENOMIC DNA]</scope>
    <source>
        <strain evidence="2 3">EXF-2000</strain>
    </source>
</reference>
<dbReference type="Proteomes" id="UP000194280">
    <property type="component" value="Unassembled WGS sequence"/>
</dbReference>
<dbReference type="GO" id="GO:0005975">
    <property type="term" value="P:carbohydrate metabolic process"/>
    <property type="evidence" value="ECO:0007669"/>
    <property type="project" value="InterPro"/>
</dbReference>